<dbReference type="STRING" id="759272.G0S1R5"/>
<dbReference type="Gene3D" id="6.10.250.2620">
    <property type="match status" value="1"/>
</dbReference>
<protein>
    <recommendedName>
        <fullName evidence="3 8">Mediator of RNA polymerase II transcription subunit 17</fullName>
    </recommendedName>
    <alternativeName>
        <fullName evidence="7 8">Mediator complex subunit 17</fullName>
    </alternativeName>
</protein>
<keyword evidence="11" id="KW-1185">Reference proteome</keyword>
<evidence type="ECO:0000256" key="5">
    <source>
        <dbReference type="ARBA" id="ARBA00023163"/>
    </source>
</evidence>
<dbReference type="eggNOG" id="ENOG502QS9H">
    <property type="taxonomic scope" value="Eukaryota"/>
</dbReference>
<dbReference type="GO" id="GO:0070847">
    <property type="term" value="C:core mediator complex"/>
    <property type="evidence" value="ECO:0007669"/>
    <property type="project" value="TreeGrafter"/>
</dbReference>
<dbReference type="Pfam" id="PF10156">
    <property type="entry name" value="Med17"/>
    <property type="match status" value="1"/>
</dbReference>
<sequence length="634" mass="69538">MTDRPFILQVPPTQQRGPQNIAEFVARINPDAFRVLNEAELRRKVEEEKNGVGQDEDVDMESSPSDNEGEPADAKDIITAKHEMLRVIDQTRQTTLYALDFVSLLLSKENPGQAVTTFSPGLRELVGIGTLGATMLDAPTPLTQSRIPDNKLVTIGKRLMDLNKAADTALAASKRLQKEIAAETKYWSEVLAVRNDGWQTSRMPREPQTMGVKFGFNNAAPEFKAVSIAPMRRADNGSVLLDRSSIGHKSQRIQVRILEDGRIVGRSSLPSPVSADAPLQDRVKEMRDTIFAQELWHEINREARTLLNQGVHLEPSSITYTMDASTTVSIRLATLGEEEEGLDEQQEGPQDVMAESLNIALSLLLSHAHRMNELRRSEPGINKGPPRTYPILLPLISYHKYNQSIQTCLQTLSAHISVLRSASVDSSMTVKEPLLSSPPGAPAATSLYTILTRPPAVQFDITITPDSRIRILLKPTQLTGAAFSICCLPALHPGAQNPLATTCPPSTDDYDSLTQVVSYLQAAIPRALAAHYEAVLVVEATVNGGMLGDLPPSPSRWMPLIDGKGIVDPETMRFGIRFSFGRNPAKGGQLELGAQTDYVDGSRKRVRRNWIWPGAQSSLDSVAKHVLARGPPEE</sequence>
<dbReference type="GO" id="GO:0016592">
    <property type="term" value="C:mediator complex"/>
    <property type="evidence" value="ECO:0007669"/>
    <property type="project" value="InterPro"/>
</dbReference>
<keyword evidence="4 8" id="KW-0805">Transcription regulation</keyword>
<dbReference type="SMR" id="G0S1R5"/>
<keyword evidence="8" id="KW-0010">Activator</keyword>
<dbReference type="Proteomes" id="UP000008066">
    <property type="component" value="Unassembled WGS sequence"/>
</dbReference>
<evidence type="ECO:0000256" key="3">
    <source>
        <dbReference type="ARBA" id="ARBA00019610"/>
    </source>
</evidence>
<evidence type="ECO:0000256" key="4">
    <source>
        <dbReference type="ARBA" id="ARBA00023015"/>
    </source>
</evidence>
<comment type="subcellular location">
    <subcellularLocation>
        <location evidence="1 8">Nucleus</location>
    </subcellularLocation>
</comment>
<proteinExistence type="evidence at protein level"/>
<dbReference type="HOGENOM" id="CLU_015164_0_0_1"/>
<comment type="subunit">
    <text evidence="8">Component of the Mediator complex.</text>
</comment>
<reference evidence="10 11" key="1">
    <citation type="journal article" date="2011" name="Cell">
        <title>Insight into structure and assembly of the nuclear pore complex by utilizing the genome of a eukaryotic thermophile.</title>
        <authorList>
            <person name="Amlacher S."/>
            <person name="Sarges P."/>
            <person name="Flemming D."/>
            <person name="van Noort V."/>
            <person name="Kunze R."/>
            <person name="Devos D.P."/>
            <person name="Arumugam M."/>
            <person name="Bork P."/>
            <person name="Hurt E."/>
        </authorList>
    </citation>
    <scope>NUCLEOTIDE SEQUENCE [LARGE SCALE GENOMIC DNA]</scope>
    <source>
        <strain evidence="11">DSM 1495 / CBS 144.50 / IMI 039719</strain>
    </source>
</reference>
<reference evidence="12" key="2">
    <citation type="journal article" date="2021" name="Mol. Cell">
        <title>Mediator structure and conformation change.</title>
        <authorList>
            <person name="Zhang H."/>
            <person name="Chen D.H."/>
            <person name="Mattoo R.U.H."/>
            <person name="Bushnell D.A."/>
            <person name="Wang Y."/>
            <person name="Yuan C."/>
            <person name="Wang L."/>
            <person name="Wang C."/>
            <person name="Davis R.E."/>
            <person name="Nie Y."/>
            <person name="Kornberg R.D."/>
        </authorList>
    </citation>
    <scope>STRUCTURE BY ELECTRON MICROSCOPY (4.20 ANGSTROMS)</scope>
</reference>
<dbReference type="RefSeq" id="XP_006691967.1">
    <property type="nucleotide sequence ID" value="XM_006691904.1"/>
</dbReference>
<keyword evidence="6 8" id="KW-0539">Nucleus</keyword>
<dbReference type="EMBL" id="GL988039">
    <property type="protein sequence ID" value="EGS22975.1"/>
    <property type="molecule type" value="Genomic_DNA"/>
</dbReference>
<dbReference type="OrthoDB" id="5319830at2759"/>
<dbReference type="OMA" id="AAETKYW"/>
<dbReference type="EMDB" id="EMD-22284"/>
<evidence type="ECO:0000256" key="1">
    <source>
        <dbReference type="ARBA" id="ARBA00004123"/>
    </source>
</evidence>
<keyword evidence="12" id="KW-0002">3D-structure</keyword>
<dbReference type="GeneID" id="18255492"/>
<evidence type="ECO:0000256" key="6">
    <source>
        <dbReference type="ARBA" id="ARBA00023242"/>
    </source>
</evidence>
<evidence type="ECO:0000256" key="9">
    <source>
        <dbReference type="SAM" id="MobiDB-lite"/>
    </source>
</evidence>
<dbReference type="GO" id="GO:0006357">
    <property type="term" value="P:regulation of transcription by RNA polymerase II"/>
    <property type="evidence" value="ECO:0007669"/>
    <property type="project" value="InterPro"/>
</dbReference>
<dbReference type="GO" id="GO:0003712">
    <property type="term" value="F:transcription coregulator activity"/>
    <property type="evidence" value="ECO:0007669"/>
    <property type="project" value="InterPro"/>
</dbReference>
<evidence type="ECO:0000256" key="2">
    <source>
        <dbReference type="ARBA" id="ARBA00005635"/>
    </source>
</evidence>
<keyword evidence="5 8" id="KW-0804">Transcription</keyword>
<feature type="region of interest" description="Disordered" evidence="9">
    <location>
        <begin position="44"/>
        <end position="72"/>
    </location>
</feature>
<dbReference type="KEGG" id="cthr:CTHT_0014540"/>
<dbReference type="PANTHER" id="PTHR13114">
    <property type="entry name" value="MEDIATOR OF RNA POLYMERASE II TRANSCRIPTION SUBUNIT 17"/>
    <property type="match status" value="1"/>
</dbReference>
<accession>G0S1R5</accession>
<dbReference type="PANTHER" id="PTHR13114:SF7">
    <property type="entry name" value="MEDIATOR OF RNA POLYMERASE II TRANSCRIPTION SUBUNIT 17"/>
    <property type="match status" value="1"/>
</dbReference>
<comment type="similarity">
    <text evidence="2 8">Belongs to the Mediator complex subunit 17 family.</text>
</comment>
<evidence type="ECO:0000256" key="7">
    <source>
        <dbReference type="ARBA" id="ARBA00032014"/>
    </source>
</evidence>
<dbReference type="InterPro" id="IPR019313">
    <property type="entry name" value="Mediator_Med17"/>
</dbReference>
<dbReference type="PDB" id="6XP5">
    <property type="method" value="EM"/>
    <property type="resolution" value="4.20 A"/>
    <property type="chains" value="Q=1-634"/>
</dbReference>
<comment type="function">
    <text evidence="8">Component of the Mediator complex, a coactivator involved in the regulated transcription of nearly all RNA polymerase II-dependent genes. Mediator functions as a bridge to convey information from gene-specific regulatory proteins to the basal RNA polymerase II transcription machinery. Mediator is recruited to promoters by direct interactions with regulatory proteins and serves as a scaffold for the assembly of a functional preinitiation complex with RNA polymerase II and the general transcription factors.</text>
</comment>
<evidence type="ECO:0000313" key="11">
    <source>
        <dbReference type="Proteomes" id="UP000008066"/>
    </source>
</evidence>
<gene>
    <name evidence="8" type="primary">MED17</name>
    <name evidence="10" type="ORF">CTHT_0014540</name>
</gene>
<evidence type="ECO:0007829" key="12">
    <source>
        <dbReference type="PDB" id="6XP5"/>
    </source>
</evidence>
<evidence type="ECO:0000256" key="8">
    <source>
        <dbReference type="RuleBase" id="RU364140"/>
    </source>
</evidence>
<evidence type="ECO:0000313" key="10">
    <source>
        <dbReference type="EMBL" id="EGS22975.1"/>
    </source>
</evidence>
<name>G0S1R5_CHATD</name>
<organism evidence="11">
    <name type="scientific">Chaetomium thermophilum (strain DSM 1495 / CBS 144.50 / IMI 039719)</name>
    <name type="common">Thermochaetoides thermophila</name>
    <dbReference type="NCBI Taxonomy" id="759272"/>
    <lineage>
        <taxon>Eukaryota</taxon>
        <taxon>Fungi</taxon>
        <taxon>Dikarya</taxon>
        <taxon>Ascomycota</taxon>
        <taxon>Pezizomycotina</taxon>
        <taxon>Sordariomycetes</taxon>
        <taxon>Sordariomycetidae</taxon>
        <taxon>Sordariales</taxon>
        <taxon>Chaetomiaceae</taxon>
        <taxon>Thermochaetoides</taxon>
    </lineage>
</organism>
<dbReference type="AlphaFoldDB" id="G0S1R5"/>